<gene>
    <name evidence="1" type="ORF">TRFO_17287</name>
</gene>
<dbReference type="VEuPathDB" id="TrichDB:TRFO_17287"/>
<sequence length="891" mass="101281">MNKEVEDLEFKIYLARSPYAINDETDRISDARVFVSNLKNTADGLNLCLASFPAFTNDVAFQFTFEALSHWLEFRYNEIPQPTWEAIFVFLTQTAISQINKFKVFTAQALANAQAIFSIRTCLQIFPEVILRFCELWKARKALGTRYIEYLFCRLSSADPLSLELHQKVVEKIVQDGALAMMIQIMSNEIKRGTVVGYKMLVNYSRFADISFIDENLINKLLDNLDDKERGICVAKIFMSLVQRQPTIESKARIVQLLNLNQLFVNLSDIENNELSVTSSFGSLLSFCGFTFDDPSLFTLALQYGCLSEEIAINVLSFINSFCIKHSENVQTVINFAVNNLRTYFTLKFNPTPPTTKEELNNQLNNNLDNTYSVSWDITENYLQICVTCFIINQAISEQVLVSNLSDPNLLNDMALLTTILQIMTAITKLKIPLAQISNILPKFMPLLQLPPNFNDPQIIFFYSLYQFLCDSKEPSIQIVINSLVHPSQIFRCLIPFVTNESIYINQFQQLMISFCNRNGVQVQITENDFNLFMQSFSSGYGFMYGALISCVPPENKPAIVQQTILKLGQAIQQQQQELQQQQMTSLIQSDIVKYSLSVLSTMKVPFEAQSLQITVQFVQNMLQLVQSDDSLLAKAIRGINSLNLTGAQFLVQIYPNITTIESLTAISNLALTIRKSVTNSVSQGVTDPSLQAAFDVSWIPKIGEYLINSFFTLSQTASLFEIDELGSYFDFTQSLISFISFEIGNIQFQDIIKLFNLLIDCSNRFYDSSIMNESIFIFALALTNVNHSDIPQFLIKLVRVSLNFLFTKDINLLSKEWISVIIRALKFYQKFNEIAQSIFAENILIATQIIGGSQQTAQTFINMISTNSSLPNLNYAINFFSEIYANRRFI</sequence>
<dbReference type="EMBL" id="MLAK01000555">
    <property type="protein sequence ID" value="OHT12813.1"/>
    <property type="molecule type" value="Genomic_DNA"/>
</dbReference>
<comment type="caution">
    <text evidence="1">The sequence shown here is derived from an EMBL/GenBank/DDBJ whole genome shotgun (WGS) entry which is preliminary data.</text>
</comment>
<keyword evidence="2" id="KW-1185">Reference proteome</keyword>
<dbReference type="AlphaFoldDB" id="A0A1J4KTJ8"/>
<proteinExistence type="predicted"/>
<evidence type="ECO:0000313" key="2">
    <source>
        <dbReference type="Proteomes" id="UP000179807"/>
    </source>
</evidence>
<dbReference type="RefSeq" id="XP_068365949.1">
    <property type="nucleotide sequence ID" value="XM_068499496.1"/>
</dbReference>
<evidence type="ECO:0000313" key="1">
    <source>
        <dbReference type="EMBL" id="OHT12813.1"/>
    </source>
</evidence>
<protein>
    <submittedName>
        <fullName evidence="1">Uncharacterized protein</fullName>
    </submittedName>
</protein>
<reference evidence="1" key="1">
    <citation type="submission" date="2016-10" db="EMBL/GenBank/DDBJ databases">
        <authorList>
            <person name="Benchimol M."/>
            <person name="Almeida L.G."/>
            <person name="Vasconcelos A.T."/>
            <person name="Perreira-Neves A."/>
            <person name="Rosa I.A."/>
            <person name="Tasca T."/>
            <person name="Bogo M.R."/>
            <person name="de Souza W."/>
        </authorList>
    </citation>
    <scope>NUCLEOTIDE SEQUENCE [LARGE SCALE GENOMIC DNA]</scope>
    <source>
        <strain evidence="1">K</strain>
    </source>
</reference>
<organism evidence="1 2">
    <name type="scientific">Tritrichomonas foetus</name>
    <dbReference type="NCBI Taxonomy" id="1144522"/>
    <lineage>
        <taxon>Eukaryota</taxon>
        <taxon>Metamonada</taxon>
        <taxon>Parabasalia</taxon>
        <taxon>Tritrichomonadida</taxon>
        <taxon>Tritrichomonadidae</taxon>
        <taxon>Tritrichomonas</taxon>
    </lineage>
</organism>
<dbReference type="Proteomes" id="UP000179807">
    <property type="component" value="Unassembled WGS sequence"/>
</dbReference>
<accession>A0A1J4KTJ8</accession>
<dbReference type="GeneID" id="94834200"/>
<name>A0A1J4KTJ8_9EUKA</name>